<dbReference type="EMBL" id="QGLR01000010">
    <property type="protein sequence ID" value="PXZ07081.1"/>
    <property type="molecule type" value="Genomic_DNA"/>
</dbReference>
<evidence type="ECO:0000256" key="1">
    <source>
        <dbReference type="SAM" id="SignalP"/>
    </source>
</evidence>
<dbReference type="OrthoDB" id="9907629at2"/>
<evidence type="ECO:0000313" key="2">
    <source>
        <dbReference type="EMBL" id="PXZ07081.1"/>
    </source>
</evidence>
<dbReference type="AlphaFoldDB" id="A0A2V4E7N3"/>
<keyword evidence="3" id="KW-1185">Reference proteome</keyword>
<accession>A0A2V4E7N3</accession>
<gene>
    <name evidence="2" type="ORF">DKK70_08805</name>
</gene>
<feature type="chain" id="PRO_5015847933" evidence="1">
    <location>
        <begin position="22"/>
        <end position="122"/>
    </location>
</feature>
<organism evidence="2 3">
    <name type="scientific">Gilliamella apicola</name>
    <dbReference type="NCBI Taxonomy" id="1196095"/>
    <lineage>
        <taxon>Bacteria</taxon>
        <taxon>Pseudomonadati</taxon>
        <taxon>Pseudomonadota</taxon>
        <taxon>Gammaproteobacteria</taxon>
        <taxon>Orbales</taxon>
        <taxon>Orbaceae</taxon>
        <taxon>Gilliamella</taxon>
    </lineage>
</organism>
<dbReference type="Proteomes" id="UP000247932">
    <property type="component" value="Unassembled WGS sequence"/>
</dbReference>
<feature type="signal peptide" evidence="1">
    <location>
        <begin position="1"/>
        <end position="21"/>
    </location>
</feature>
<sequence>MKKVLYYLTVVLIFISLNSFADDKQMPIDELKDINFQNGVTASANCHSYYVLGELLFDLKANGDPENTIQGIRDTLGNKFVDAIVNHATDKRDTFKEKQYLDNNYNECLENIKKTGEFQKPY</sequence>
<proteinExistence type="predicted"/>
<protein>
    <submittedName>
        <fullName evidence="2">Uncharacterized protein</fullName>
    </submittedName>
</protein>
<evidence type="ECO:0000313" key="3">
    <source>
        <dbReference type="Proteomes" id="UP000247932"/>
    </source>
</evidence>
<name>A0A2V4E7N3_9GAMM</name>
<dbReference type="RefSeq" id="WP_110433668.1">
    <property type="nucleotide sequence ID" value="NZ_QGLR01000010.1"/>
</dbReference>
<reference evidence="2 3" key="1">
    <citation type="submission" date="2018-05" db="EMBL/GenBank/DDBJ databases">
        <title>Reference genomes for bee gut microbiota database.</title>
        <authorList>
            <person name="Ellegaard K.M."/>
        </authorList>
    </citation>
    <scope>NUCLEOTIDE SEQUENCE [LARGE SCALE GENOMIC DNA]</scope>
    <source>
        <strain evidence="2 3">ESL0182</strain>
    </source>
</reference>
<keyword evidence="1" id="KW-0732">Signal</keyword>
<comment type="caution">
    <text evidence="2">The sequence shown here is derived from an EMBL/GenBank/DDBJ whole genome shotgun (WGS) entry which is preliminary data.</text>
</comment>